<protein>
    <recommendedName>
        <fullName evidence="2">Galectin</fullName>
    </recommendedName>
</protein>
<sequence length="268" mass="31171">MPYVAKLDKTIEPGQSLIIKGQFLFDGKLIHFSFSVNLCTGPSEEEDIVLHINYRIKDKAIVCNSLKDGVWLPKEVRFKISNKVGDKFDLRVRCHDDKYQIFSDHKDLGEFKHRLAVSSVKYLRIKGTCDLKAVLWEGNYYSCPYRMRLDGMSPGRKLFVSGVAHGKRFAVNFCHNDDVVFHFNPRFDEKAFVRNIRMNGEWQQEERSGKFTLEKKKEFDLLFVCEADAFRVFADELMVCSFVHRFPPSNINAIEIDGELDLQLVHFE</sequence>
<keyword evidence="1 2" id="KW-0430">Lectin</keyword>
<feature type="domain" description="Galectin" evidence="3">
    <location>
        <begin position="144"/>
        <end position="268"/>
    </location>
</feature>
<reference evidence="4 5" key="2">
    <citation type="submission" date="2018-11" db="EMBL/GenBank/DDBJ databases">
        <authorList>
            <consortium name="Pathogen Informatics"/>
        </authorList>
    </citation>
    <scope>NUCLEOTIDE SEQUENCE [LARGE SCALE GENOMIC DNA]</scope>
</reference>
<evidence type="ECO:0000313" key="6">
    <source>
        <dbReference type="WBParaSite" id="SBAD_0000139801-mRNA-1"/>
    </source>
</evidence>
<dbReference type="EMBL" id="UZAM01006796">
    <property type="protein sequence ID" value="VDO94053.1"/>
    <property type="molecule type" value="Genomic_DNA"/>
</dbReference>
<evidence type="ECO:0000313" key="5">
    <source>
        <dbReference type="Proteomes" id="UP000270296"/>
    </source>
</evidence>
<evidence type="ECO:0000256" key="1">
    <source>
        <dbReference type="ARBA" id="ARBA00022734"/>
    </source>
</evidence>
<dbReference type="OrthoDB" id="6251307at2759"/>
<dbReference type="AlphaFoldDB" id="A0A183ICJ7"/>
<dbReference type="InterPro" id="IPR013320">
    <property type="entry name" value="ConA-like_dom_sf"/>
</dbReference>
<dbReference type="CDD" id="cd00070">
    <property type="entry name" value="GLECT"/>
    <property type="match status" value="2"/>
</dbReference>
<proteinExistence type="predicted"/>
<dbReference type="InterPro" id="IPR044156">
    <property type="entry name" value="Galectin-like"/>
</dbReference>
<accession>A0A183ICJ7</accession>
<evidence type="ECO:0000313" key="4">
    <source>
        <dbReference type="EMBL" id="VDO94053.1"/>
    </source>
</evidence>
<evidence type="ECO:0000259" key="3">
    <source>
        <dbReference type="PROSITE" id="PS51304"/>
    </source>
</evidence>
<dbReference type="SMART" id="SM00908">
    <property type="entry name" value="Gal-bind_lectin"/>
    <property type="match status" value="2"/>
</dbReference>
<dbReference type="Gene3D" id="2.60.120.200">
    <property type="match status" value="2"/>
</dbReference>
<feature type="domain" description="Galectin" evidence="3">
    <location>
        <begin position="3"/>
        <end position="137"/>
    </location>
</feature>
<dbReference type="GO" id="GO:0016936">
    <property type="term" value="F:galactoside binding"/>
    <property type="evidence" value="ECO:0007669"/>
    <property type="project" value="TreeGrafter"/>
</dbReference>
<dbReference type="GO" id="GO:0030246">
    <property type="term" value="F:carbohydrate binding"/>
    <property type="evidence" value="ECO:0007669"/>
    <property type="project" value="UniProtKB-UniRule"/>
</dbReference>
<dbReference type="Pfam" id="PF00337">
    <property type="entry name" value="Gal-bind_lectin"/>
    <property type="match status" value="2"/>
</dbReference>
<dbReference type="SMART" id="SM00276">
    <property type="entry name" value="GLECT"/>
    <property type="match status" value="2"/>
</dbReference>
<reference evidence="6" key="1">
    <citation type="submission" date="2016-06" db="UniProtKB">
        <authorList>
            <consortium name="WormBaseParasite"/>
        </authorList>
    </citation>
    <scope>IDENTIFICATION</scope>
</reference>
<dbReference type="Proteomes" id="UP000270296">
    <property type="component" value="Unassembled WGS sequence"/>
</dbReference>
<evidence type="ECO:0000256" key="2">
    <source>
        <dbReference type="RuleBase" id="RU102079"/>
    </source>
</evidence>
<name>A0A183ICJ7_9BILA</name>
<dbReference type="PANTHER" id="PTHR11346:SF189">
    <property type="entry name" value="GALECTIN"/>
    <property type="match status" value="1"/>
</dbReference>
<keyword evidence="5" id="KW-1185">Reference proteome</keyword>
<dbReference type="InterPro" id="IPR001079">
    <property type="entry name" value="Galectin_CRD"/>
</dbReference>
<dbReference type="PANTHER" id="PTHR11346">
    <property type="entry name" value="GALECTIN"/>
    <property type="match status" value="1"/>
</dbReference>
<gene>
    <name evidence="4" type="ORF">SBAD_LOCUS1341</name>
</gene>
<dbReference type="PROSITE" id="PS51304">
    <property type="entry name" value="GALECTIN"/>
    <property type="match status" value="2"/>
</dbReference>
<dbReference type="SUPFAM" id="SSF49899">
    <property type="entry name" value="Concanavalin A-like lectins/glucanases"/>
    <property type="match status" value="2"/>
</dbReference>
<organism evidence="6">
    <name type="scientific">Soboliphyme baturini</name>
    <dbReference type="NCBI Taxonomy" id="241478"/>
    <lineage>
        <taxon>Eukaryota</taxon>
        <taxon>Metazoa</taxon>
        <taxon>Ecdysozoa</taxon>
        <taxon>Nematoda</taxon>
        <taxon>Enoplea</taxon>
        <taxon>Dorylaimia</taxon>
        <taxon>Dioctophymatida</taxon>
        <taxon>Dioctophymatoidea</taxon>
        <taxon>Soboliphymatidae</taxon>
        <taxon>Soboliphyme</taxon>
    </lineage>
</organism>
<dbReference type="WBParaSite" id="SBAD_0000139801-mRNA-1">
    <property type="protein sequence ID" value="SBAD_0000139801-mRNA-1"/>
    <property type="gene ID" value="SBAD_0000139801"/>
</dbReference>